<keyword evidence="5" id="KW-0349">Heme</keyword>
<dbReference type="InterPro" id="IPR002403">
    <property type="entry name" value="Cyt_P450_E_grp-IV"/>
</dbReference>
<gene>
    <name evidence="6" type="ORF">N7G274_003230</name>
</gene>
<dbReference type="InterPro" id="IPR050121">
    <property type="entry name" value="Cytochrome_P450_monoxygenase"/>
</dbReference>
<evidence type="ECO:0000256" key="2">
    <source>
        <dbReference type="ARBA" id="ARBA00010617"/>
    </source>
</evidence>
<dbReference type="EMBL" id="JBEFKJ010000010">
    <property type="protein sequence ID" value="KAL2043711.1"/>
    <property type="molecule type" value="Genomic_DNA"/>
</dbReference>
<keyword evidence="5" id="KW-0560">Oxidoreductase</keyword>
<comment type="caution">
    <text evidence="6">The sequence shown here is derived from an EMBL/GenBank/DDBJ whole genome shotgun (WGS) entry which is preliminary data.</text>
</comment>
<evidence type="ECO:0000256" key="4">
    <source>
        <dbReference type="ARBA" id="ARBA00023004"/>
    </source>
</evidence>
<comment type="cofactor">
    <cofactor evidence="1">
        <name>heme</name>
        <dbReference type="ChEBI" id="CHEBI:30413"/>
    </cofactor>
</comment>
<evidence type="ECO:0000256" key="5">
    <source>
        <dbReference type="RuleBase" id="RU000461"/>
    </source>
</evidence>
<dbReference type="Pfam" id="PF00067">
    <property type="entry name" value="p450"/>
    <property type="match status" value="1"/>
</dbReference>
<dbReference type="InterPro" id="IPR036396">
    <property type="entry name" value="Cyt_P450_sf"/>
</dbReference>
<evidence type="ECO:0000256" key="1">
    <source>
        <dbReference type="ARBA" id="ARBA00001971"/>
    </source>
</evidence>
<name>A0ABR4AFW7_9LECA</name>
<dbReference type="Gene3D" id="1.10.630.10">
    <property type="entry name" value="Cytochrome P450"/>
    <property type="match status" value="1"/>
</dbReference>
<organism evidence="6 7">
    <name type="scientific">Stereocaulon virgatum</name>
    <dbReference type="NCBI Taxonomy" id="373712"/>
    <lineage>
        <taxon>Eukaryota</taxon>
        <taxon>Fungi</taxon>
        <taxon>Dikarya</taxon>
        <taxon>Ascomycota</taxon>
        <taxon>Pezizomycotina</taxon>
        <taxon>Lecanoromycetes</taxon>
        <taxon>OSLEUM clade</taxon>
        <taxon>Lecanoromycetidae</taxon>
        <taxon>Lecanorales</taxon>
        <taxon>Lecanorineae</taxon>
        <taxon>Stereocaulaceae</taxon>
        <taxon>Stereocaulon</taxon>
    </lineage>
</organism>
<dbReference type="CDD" id="cd11060">
    <property type="entry name" value="CYP57A1-like"/>
    <property type="match status" value="1"/>
</dbReference>
<comment type="similarity">
    <text evidence="2 5">Belongs to the cytochrome P450 family.</text>
</comment>
<keyword evidence="3 5" id="KW-0479">Metal-binding</keyword>
<keyword evidence="4 5" id="KW-0408">Iron</keyword>
<evidence type="ECO:0000256" key="3">
    <source>
        <dbReference type="ARBA" id="ARBA00022723"/>
    </source>
</evidence>
<keyword evidence="5" id="KW-0503">Monooxygenase</keyword>
<accession>A0ABR4AFW7</accession>
<dbReference type="PANTHER" id="PTHR24305">
    <property type="entry name" value="CYTOCHROME P450"/>
    <property type="match status" value="1"/>
</dbReference>
<dbReference type="SUPFAM" id="SSF48264">
    <property type="entry name" value="Cytochrome P450"/>
    <property type="match status" value="1"/>
</dbReference>
<evidence type="ECO:0008006" key="8">
    <source>
        <dbReference type="Google" id="ProtNLM"/>
    </source>
</evidence>
<dbReference type="PRINTS" id="PR00385">
    <property type="entry name" value="P450"/>
</dbReference>
<evidence type="ECO:0000313" key="7">
    <source>
        <dbReference type="Proteomes" id="UP001590950"/>
    </source>
</evidence>
<dbReference type="PANTHER" id="PTHR24305:SF232">
    <property type="entry name" value="P450, PUTATIVE (EUROFUNG)-RELATED"/>
    <property type="match status" value="1"/>
</dbReference>
<dbReference type="PROSITE" id="PS00086">
    <property type="entry name" value="CYTOCHROME_P450"/>
    <property type="match status" value="1"/>
</dbReference>
<evidence type="ECO:0000313" key="6">
    <source>
        <dbReference type="EMBL" id="KAL2043711.1"/>
    </source>
</evidence>
<dbReference type="InterPro" id="IPR017972">
    <property type="entry name" value="Cyt_P450_CS"/>
</dbReference>
<reference evidence="6 7" key="1">
    <citation type="submission" date="2024-09" db="EMBL/GenBank/DDBJ databases">
        <title>Rethinking Asexuality: The Enigmatic Case of Functional Sexual Genes in Lepraria (Stereocaulaceae).</title>
        <authorList>
            <person name="Doellman M."/>
            <person name="Sun Y."/>
            <person name="Barcenas-Pena A."/>
            <person name="Lumbsch H.T."/>
            <person name="Grewe F."/>
        </authorList>
    </citation>
    <scope>NUCLEOTIDE SEQUENCE [LARGE SCALE GENOMIC DNA]</scope>
    <source>
        <strain evidence="6 7">Mercado 3170</strain>
    </source>
</reference>
<keyword evidence="7" id="KW-1185">Reference proteome</keyword>
<dbReference type="PRINTS" id="PR00465">
    <property type="entry name" value="EP450IV"/>
</dbReference>
<dbReference type="Proteomes" id="UP001590950">
    <property type="component" value="Unassembled WGS sequence"/>
</dbReference>
<dbReference type="InterPro" id="IPR001128">
    <property type="entry name" value="Cyt_P450"/>
</dbReference>
<proteinExistence type="inferred from homology"/>
<sequence length="515" mass="59366">MTLLQLKSLVLYALLAVVLRFASFRYIYGIHKFKGPFLASFTDFWRFLYAYRNKLFPSRHLHEEYGDVVRLGPNALCFRDPQAIKDIYGAGKNWQKSGFYAPSAPVSRGQWAHTLFSSPDPTWHRNVRRAMNSFFSQTTVTTYEPLVESTIEPFLAELQRRFADIDGDAGSFDVYTWMTYFTFDVMSDLTYSQRHGFIARAEDVHGIIGWVEEFLAYGFWAGQMPWIDRLLRHNPFLMWLERRGWYGGNTFPGARFALQRLAEREREEAADGLDTKKREDLLDKFRKAKRERPEHITLKEVLGLSLSTIIAGSEPSAVSITAILYHVLRTPGCYVKVQSELASRFPHPASSQYPQTPFIAARSLPYLHACIQEAFRLHPPFAVNFERLVPQGGASICNQYIPAGTIVSVNPWVTQRDKATFGEDVDTFRPERWVIQDEDKVRAMERAMFVFGGGNHICLGRNIALMEIYKLVASLLRMFEVEMVDPAKEWTVDTWAISRQKGFEVRIKSKWSSKR</sequence>
<protein>
    <recommendedName>
        <fullName evidence="8">Cytochrome P450</fullName>
    </recommendedName>
</protein>